<dbReference type="PATRIC" id="fig|505345.7.peg.189"/>
<evidence type="ECO:0000313" key="11">
    <source>
        <dbReference type="EMBL" id="OBW93832.1"/>
    </source>
</evidence>
<keyword evidence="7 8" id="KW-0472">Membrane</keyword>
<dbReference type="GO" id="GO:0098797">
    <property type="term" value="C:plasma membrane protein complex"/>
    <property type="evidence" value="ECO:0007669"/>
    <property type="project" value="TreeGrafter"/>
</dbReference>
<dbReference type="InterPro" id="IPR003838">
    <property type="entry name" value="ABC3_permease_C"/>
</dbReference>
<evidence type="ECO:0000256" key="2">
    <source>
        <dbReference type="ARBA" id="ARBA00005236"/>
    </source>
</evidence>
<evidence type="ECO:0000256" key="5">
    <source>
        <dbReference type="ARBA" id="ARBA00022692"/>
    </source>
</evidence>
<dbReference type="NCBIfam" id="TIGR02213">
    <property type="entry name" value="lolE_release"/>
    <property type="match status" value="1"/>
</dbReference>
<feature type="domain" description="MacB-like periplasmic core" evidence="10">
    <location>
        <begin position="28"/>
        <end position="236"/>
    </location>
</feature>
<evidence type="ECO:0000256" key="4">
    <source>
        <dbReference type="ARBA" id="ARBA00022475"/>
    </source>
</evidence>
<proteinExistence type="inferred from homology"/>
<keyword evidence="11" id="KW-0449">Lipoprotein</keyword>
<feature type="transmembrane region" description="Helical" evidence="8">
    <location>
        <begin position="20"/>
        <end position="46"/>
    </location>
</feature>
<keyword evidence="12" id="KW-1185">Reference proteome</keyword>
<dbReference type="PANTHER" id="PTHR30489:SF0">
    <property type="entry name" value="LIPOPROTEIN-RELEASING SYSTEM TRANSMEMBRANE PROTEIN LOLE"/>
    <property type="match status" value="1"/>
</dbReference>
<dbReference type="Pfam" id="PF02687">
    <property type="entry name" value="FtsX"/>
    <property type="match status" value="1"/>
</dbReference>
<comment type="subcellular location">
    <subcellularLocation>
        <location evidence="1">Cell membrane</location>
        <topology evidence="1">Multi-pass membrane protein</topology>
    </subcellularLocation>
</comment>
<feature type="domain" description="ABC3 transporter permease C-terminal" evidence="9">
    <location>
        <begin position="276"/>
        <end position="409"/>
    </location>
</feature>
<sequence length="416" mass="46404">MSTPFFISWRYQRGKQKNRLVSLIAWFSTLGIALGVAVLIIGLSAMNGFQRELNHRILAVVPHISITGYDRQPVENWHQLHQALQGNQQISGFSPYVSFTTLAESGAKLKVIQVKGIEPAMLQQVSAVGQFVLHNAWQKFVAEKQGIILGSGIAKDLGVKEGDWVSLLVSNQTHQDVSKMAQPERHRLQVTGILRLDGQLDHSYAFIPLSIAQQYLNYQENQVTGVELAIKSPFSVNEFDYSALANYPQGLVANTWIDSFGYMYRDISLIKTVMYLAMVLVIGIACFNIISTLIMAVKDKQGDIAILRTLGADSRFIRRIFLWYGLFSGMKGCLWGIVLGVMVALNLTEIIYAIEKILHTKILSDGVYFIDFMPSELHFTDVGLVFVATLVLSLLASLYPAIRAARLEPAKVLNNH</sequence>
<evidence type="ECO:0000256" key="3">
    <source>
        <dbReference type="ARBA" id="ARBA00022448"/>
    </source>
</evidence>
<dbReference type="InterPro" id="IPR011925">
    <property type="entry name" value="LolCE_TM"/>
</dbReference>
<evidence type="ECO:0000256" key="7">
    <source>
        <dbReference type="ARBA" id="ARBA00023136"/>
    </source>
</evidence>
<dbReference type="NCBIfam" id="TIGR02212">
    <property type="entry name" value="lolCE"/>
    <property type="match status" value="1"/>
</dbReference>
<evidence type="ECO:0000256" key="1">
    <source>
        <dbReference type="ARBA" id="ARBA00004651"/>
    </source>
</evidence>
<keyword evidence="3" id="KW-0813">Transport</keyword>
<keyword evidence="4" id="KW-1003">Cell membrane</keyword>
<dbReference type="InterPro" id="IPR011926">
    <property type="entry name" value="LolE_gammaproteobact"/>
</dbReference>
<keyword evidence="5 8" id="KW-0812">Transmembrane</keyword>
<dbReference type="NCBIfam" id="NF008357">
    <property type="entry name" value="PRK11146.1"/>
    <property type="match status" value="1"/>
</dbReference>
<feature type="transmembrane region" description="Helical" evidence="8">
    <location>
        <begin position="273"/>
        <end position="297"/>
    </location>
</feature>
<dbReference type="EMBL" id="JTJM01000005">
    <property type="protein sequence ID" value="OBW93832.1"/>
    <property type="molecule type" value="Genomic_DNA"/>
</dbReference>
<evidence type="ECO:0000259" key="9">
    <source>
        <dbReference type="Pfam" id="PF02687"/>
    </source>
</evidence>
<dbReference type="AlphaFoldDB" id="A0A1A7NUE5"/>
<feature type="transmembrane region" description="Helical" evidence="8">
    <location>
        <begin position="321"/>
        <end position="345"/>
    </location>
</feature>
<dbReference type="GO" id="GO:0044874">
    <property type="term" value="P:lipoprotein localization to outer membrane"/>
    <property type="evidence" value="ECO:0007669"/>
    <property type="project" value="InterPro"/>
</dbReference>
<dbReference type="Proteomes" id="UP000243558">
    <property type="component" value="Unassembled WGS sequence"/>
</dbReference>
<gene>
    <name evidence="11" type="ORF">QV01_00950</name>
</gene>
<organism evidence="11 12">
    <name type="scientific">Gallibacterium genomosp. 3</name>
    <dbReference type="NCBI Taxonomy" id="505345"/>
    <lineage>
        <taxon>Bacteria</taxon>
        <taxon>Pseudomonadati</taxon>
        <taxon>Pseudomonadota</taxon>
        <taxon>Gammaproteobacteria</taxon>
        <taxon>Pasteurellales</taxon>
        <taxon>Pasteurellaceae</taxon>
        <taxon>Gallibacterium</taxon>
    </lineage>
</organism>
<evidence type="ECO:0000256" key="8">
    <source>
        <dbReference type="SAM" id="Phobius"/>
    </source>
</evidence>
<dbReference type="InterPro" id="IPR025857">
    <property type="entry name" value="MacB_PCD"/>
</dbReference>
<evidence type="ECO:0000313" key="12">
    <source>
        <dbReference type="Proteomes" id="UP000243558"/>
    </source>
</evidence>
<dbReference type="RefSeq" id="WP_065238586.1">
    <property type="nucleotide sequence ID" value="NZ_JTJM01000005.1"/>
</dbReference>
<dbReference type="OrthoDB" id="9808461at2"/>
<dbReference type="PANTHER" id="PTHR30489">
    <property type="entry name" value="LIPOPROTEIN-RELEASING SYSTEM TRANSMEMBRANE PROTEIN LOLE"/>
    <property type="match status" value="1"/>
</dbReference>
<dbReference type="GO" id="GO:0042953">
    <property type="term" value="P:lipoprotein transport"/>
    <property type="evidence" value="ECO:0007669"/>
    <property type="project" value="InterPro"/>
</dbReference>
<accession>A0A1A7NUE5</accession>
<keyword evidence="6 8" id="KW-1133">Transmembrane helix</keyword>
<dbReference type="InterPro" id="IPR051447">
    <property type="entry name" value="Lipoprotein-release_system"/>
</dbReference>
<comment type="similarity">
    <text evidence="2">Belongs to the ABC-4 integral membrane protein family. LolC/E subfamily.</text>
</comment>
<evidence type="ECO:0000256" key="6">
    <source>
        <dbReference type="ARBA" id="ARBA00022989"/>
    </source>
</evidence>
<protein>
    <submittedName>
        <fullName evidence="11">Outer membrane-specific lipoprotein transporter subunit LolE</fullName>
    </submittedName>
</protein>
<evidence type="ECO:0000259" key="10">
    <source>
        <dbReference type="Pfam" id="PF12704"/>
    </source>
</evidence>
<dbReference type="Pfam" id="PF12704">
    <property type="entry name" value="MacB_PCD"/>
    <property type="match status" value="1"/>
</dbReference>
<reference evidence="11 12" key="1">
    <citation type="submission" date="2014-11" db="EMBL/GenBank/DDBJ databases">
        <title>Pan-genome of Gallibacterium spp.</title>
        <authorList>
            <person name="Kudirkiene E."/>
            <person name="Bojesen A.M."/>
        </authorList>
    </citation>
    <scope>NUCLEOTIDE SEQUENCE [LARGE SCALE GENOMIC DNA]</scope>
    <source>
        <strain evidence="11 12">F151</strain>
    </source>
</reference>
<feature type="transmembrane region" description="Helical" evidence="8">
    <location>
        <begin position="382"/>
        <end position="402"/>
    </location>
</feature>
<comment type="caution">
    <text evidence="11">The sequence shown here is derived from an EMBL/GenBank/DDBJ whole genome shotgun (WGS) entry which is preliminary data.</text>
</comment>
<name>A0A1A7NUE5_9PAST</name>